<evidence type="ECO:0000256" key="9">
    <source>
        <dbReference type="PROSITE-ProRule" id="PRU00277"/>
    </source>
</evidence>
<accession>A0ABQ3AWZ2</accession>
<evidence type="ECO:0000256" key="2">
    <source>
        <dbReference type="ARBA" id="ARBA00004496"/>
    </source>
</evidence>
<evidence type="ECO:0000256" key="8">
    <source>
        <dbReference type="ARBA" id="ARBA00037071"/>
    </source>
</evidence>
<gene>
    <name evidence="12" type="primary">slyD</name>
    <name evidence="12" type="ORF">GCM10011613_08060</name>
</gene>
<dbReference type="Gene3D" id="3.10.50.40">
    <property type="match status" value="1"/>
</dbReference>
<keyword evidence="4" id="KW-0963">Cytoplasm</keyword>
<dbReference type="EC" id="5.2.1.8" evidence="10"/>
<evidence type="ECO:0000313" key="13">
    <source>
        <dbReference type="Proteomes" id="UP000619761"/>
    </source>
</evidence>
<dbReference type="InterPro" id="IPR046357">
    <property type="entry name" value="PPIase_dom_sf"/>
</dbReference>
<name>A0ABQ3AWZ2_9GAMM</name>
<sequence length="161" mass="17026">MNIAENSVASIHYTLTDGEGKVIDTSEGQEPLAYLHGAGNIIPGLEKALVGKTVGDKFKVSIPAAEAYGVRDDSMVQELPSNMFSGIDKIEVGMEFHAETEHGLQVVTVTKVEGDNVTIDGNHPLAGVDLTFDVEVADVRAASAEELEHGHAHGAGGHHHH</sequence>
<comment type="catalytic activity">
    <reaction evidence="1 9 10">
        <text>[protein]-peptidylproline (omega=180) = [protein]-peptidylproline (omega=0)</text>
        <dbReference type="Rhea" id="RHEA:16237"/>
        <dbReference type="Rhea" id="RHEA-COMP:10747"/>
        <dbReference type="Rhea" id="RHEA-COMP:10748"/>
        <dbReference type="ChEBI" id="CHEBI:83833"/>
        <dbReference type="ChEBI" id="CHEBI:83834"/>
        <dbReference type="EC" id="5.2.1.8"/>
    </reaction>
</comment>
<dbReference type="PANTHER" id="PTHR47861:SF3">
    <property type="entry name" value="FKBP-TYPE PEPTIDYL-PROLYL CIS-TRANS ISOMERASE SLYD"/>
    <property type="match status" value="1"/>
</dbReference>
<organism evidence="12 13">
    <name type="scientific">Cellvibrio zantedeschiae</name>
    <dbReference type="NCBI Taxonomy" id="1237077"/>
    <lineage>
        <taxon>Bacteria</taxon>
        <taxon>Pseudomonadati</taxon>
        <taxon>Pseudomonadota</taxon>
        <taxon>Gammaproteobacteria</taxon>
        <taxon>Cellvibrionales</taxon>
        <taxon>Cellvibrionaceae</taxon>
        <taxon>Cellvibrio</taxon>
    </lineage>
</organism>
<evidence type="ECO:0000259" key="11">
    <source>
        <dbReference type="PROSITE" id="PS50059"/>
    </source>
</evidence>
<dbReference type="RefSeq" id="WP_189416228.1">
    <property type="nucleotide sequence ID" value="NZ_BMYZ01000001.1"/>
</dbReference>
<evidence type="ECO:0000256" key="10">
    <source>
        <dbReference type="RuleBase" id="RU003915"/>
    </source>
</evidence>
<keyword evidence="5 9" id="KW-0697">Rotamase</keyword>
<evidence type="ECO:0000256" key="3">
    <source>
        <dbReference type="ARBA" id="ARBA00006577"/>
    </source>
</evidence>
<feature type="domain" description="PPIase FKBP-type" evidence="11">
    <location>
        <begin position="6"/>
        <end position="82"/>
    </location>
</feature>
<keyword evidence="13" id="KW-1185">Reference proteome</keyword>
<dbReference type="GO" id="GO:0016853">
    <property type="term" value="F:isomerase activity"/>
    <property type="evidence" value="ECO:0007669"/>
    <property type="project" value="UniProtKB-KW"/>
</dbReference>
<evidence type="ECO:0000256" key="4">
    <source>
        <dbReference type="ARBA" id="ARBA00022490"/>
    </source>
</evidence>
<keyword evidence="7 9" id="KW-0413">Isomerase</keyword>
<evidence type="ECO:0000256" key="5">
    <source>
        <dbReference type="ARBA" id="ARBA00023110"/>
    </source>
</evidence>
<dbReference type="Proteomes" id="UP000619761">
    <property type="component" value="Unassembled WGS sequence"/>
</dbReference>
<evidence type="ECO:0000256" key="1">
    <source>
        <dbReference type="ARBA" id="ARBA00000971"/>
    </source>
</evidence>
<evidence type="ECO:0000313" key="12">
    <source>
        <dbReference type="EMBL" id="GGY66506.1"/>
    </source>
</evidence>
<dbReference type="SUPFAM" id="SSF54534">
    <property type="entry name" value="FKBP-like"/>
    <property type="match status" value="1"/>
</dbReference>
<evidence type="ECO:0000256" key="7">
    <source>
        <dbReference type="ARBA" id="ARBA00023235"/>
    </source>
</evidence>
<reference evidence="13" key="1">
    <citation type="journal article" date="2019" name="Int. J. Syst. Evol. Microbiol.">
        <title>The Global Catalogue of Microorganisms (GCM) 10K type strain sequencing project: providing services to taxonomists for standard genome sequencing and annotation.</title>
        <authorList>
            <consortium name="The Broad Institute Genomics Platform"/>
            <consortium name="The Broad Institute Genome Sequencing Center for Infectious Disease"/>
            <person name="Wu L."/>
            <person name="Ma J."/>
        </authorList>
    </citation>
    <scope>NUCLEOTIDE SEQUENCE [LARGE SCALE GENOMIC DNA]</scope>
    <source>
        <strain evidence="13">KCTC 32239</strain>
    </source>
</reference>
<proteinExistence type="inferred from homology"/>
<dbReference type="InterPro" id="IPR001179">
    <property type="entry name" value="PPIase_FKBP_dom"/>
</dbReference>
<dbReference type="Pfam" id="PF00254">
    <property type="entry name" value="FKBP_C"/>
    <property type="match status" value="1"/>
</dbReference>
<comment type="subcellular location">
    <subcellularLocation>
        <location evidence="2">Cytoplasm</location>
    </subcellularLocation>
</comment>
<dbReference type="PROSITE" id="PS50059">
    <property type="entry name" value="FKBP_PPIASE"/>
    <property type="match status" value="1"/>
</dbReference>
<keyword evidence="6" id="KW-0143">Chaperone</keyword>
<comment type="similarity">
    <text evidence="3 10">Belongs to the FKBP-type PPIase family.</text>
</comment>
<evidence type="ECO:0000256" key="6">
    <source>
        <dbReference type="ARBA" id="ARBA00023186"/>
    </source>
</evidence>
<dbReference type="EMBL" id="BMYZ01000001">
    <property type="protein sequence ID" value="GGY66506.1"/>
    <property type="molecule type" value="Genomic_DNA"/>
</dbReference>
<dbReference type="PANTHER" id="PTHR47861">
    <property type="entry name" value="FKBP-TYPE PEPTIDYL-PROLYL CIS-TRANS ISOMERASE SLYD"/>
    <property type="match status" value="1"/>
</dbReference>
<comment type="caution">
    <text evidence="12">The sequence shown here is derived from an EMBL/GenBank/DDBJ whole genome shotgun (WGS) entry which is preliminary data.</text>
</comment>
<comment type="function">
    <text evidence="8">Also involved in hydrogenase metallocenter assembly, probably by participating in the nickel insertion step. This function in hydrogenase biosynthesis requires chaperone activity and the presence of the metal-binding domain, but not PPIase activity.</text>
</comment>
<protein>
    <recommendedName>
        <fullName evidence="10">Peptidyl-prolyl cis-trans isomerase</fullName>
        <ecNumber evidence="10">5.2.1.8</ecNumber>
    </recommendedName>
</protein>